<keyword evidence="2" id="KW-1185">Reference proteome</keyword>
<evidence type="ECO:0000313" key="1">
    <source>
        <dbReference type="EMBL" id="MFC4308818.1"/>
    </source>
</evidence>
<protein>
    <submittedName>
        <fullName evidence="1">Sarcosine oxidase subunit gamma</fullName>
    </submittedName>
</protein>
<accession>A0ABV8SMJ6</accession>
<dbReference type="EMBL" id="JBHSDU010000003">
    <property type="protein sequence ID" value="MFC4308818.1"/>
    <property type="molecule type" value="Genomic_DNA"/>
</dbReference>
<name>A0ABV8SMJ6_9GAMM</name>
<dbReference type="RefSeq" id="WP_380595898.1">
    <property type="nucleotide sequence ID" value="NZ_JBHSDU010000003.1"/>
</dbReference>
<dbReference type="Pfam" id="PF04268">
    <property type="entry name" value="SoxG"/>
    <property type="match status" value="1"/>
</dbReference>
<dbReference type="Gene3D" id="3.30.1360.120">
    <property type="entry name" value="Probable tRNA modification gtpase trme, domain 1"/>
    <property type="match status" value="1"/>
</dbReference>
<evidence type="ECO:0000313" key="2">
    <source>
        <dbReference type="Proteomes" id="UP001595904"/>
    </source>
</evidence>
<sequence>MTHSQLKLEPRAAFADLPVKAAGRGVVVQERDEMGLASVLARRGHHDSLMKQVRERFGIDLPPGPRRSAAGDCAFIASGPGAWFATVEGAGNGFVTSLTDALGEYAAIADQSDGQAVLRVSGPKAREALCKLVPIDLHPRIFRSGDVSVTAAAHIGATLWRLDDDPSGHAVFEIAVFRSLAESFWTALSESAAEFGVEMNGRD</sequence>
<reference evidence="2" key="1">
    <citation type="journal article" date="2019" name="Int. J. Syst. Evol. Microbiol.">
        <title>The Global Catalogue of Microorganisms (GCM) 10K type strain sequencing project: providing services to taxonomists for standard genome sequencing and annotation.</title>
        <authorList>
            <consortium name="The Broad Institute Genomics Platform"/>
            <consortium name="The Broad Institute Genome Sequencing Center for Infectious Disease"/>
            <person name="Wu L."/>
            <person name="Ma J."/>
        </authorList>
    </citation>
    <scope>NUCLEOTIDE SEQUENCE [LARGE SCALE GENOMIC DNA]</scope>
    <source>
        <strain evidence="2">CGMCC 1.10759</strain>
    </source>
</reference>
<dbReference type="InterPro" id="IPR007375">
    <property type="entry name" value="SoxG"/>
</dbReference>
<proteinExistence type="predicted"/>
<dbReference type="Proteomes" id="UP001595904">
    <property type="component" value="Unassembled WGS sequence"/>
</dbReference>
<dbReference type="Gene3D" id="3.30.70.1520">
    <property type="entry name" value="Heterotetrameric sarcosine oxidase"/>
    <property type="match status" value="1"/>
</dbReference>
<gene>
    <name evidence="1" type="ORF">ACFPN2_06965</name>
</gene>
<comment type="caution">
    <text evidence="1">The sequence shown here is derived from an EMBL/GenBank/DDBJ whole genome shotgun (WGS) entry which is preliminary data.</text>
</comment>
<organism evidence="1 2">
    <name type="scientific">Steroidobacter flavus</name>
    <dbReference type="NCBI Taxonomy" id="1842136"/>
    <lineage>
        <taxon>Bacteria</taxon>
        <taxon>Pseudomonadati</taxon>
        <taxon>Pseudomonadota</taxon>
        <taxon>Gammaproteobacteria</taxon>
        <taxon>Steroidobacterales</taxon>
        <taxon>Steroidobacteraceae</taxon>
        <taxon>Steroidobacter</taxon>
    </lineage>
</organism>
<dbReference type="SUPFAM" id="SSF103025">
    <property type="entry name" value="Folate-binding domain"/>
    <property type="match status" value="1"/>
</dbReference>
<dbReference type="InterPro" id="IPR027266">
    <property type="entry name" value="TrmE/GcvT-like"/>
</dbReference>